<accession>A0A1S3HBQ6</accession>
<evidence type="ECO:0000313" key="5">
    <source>
        <dbReference type="RefSeq" id="XP_013382569.1"/>
    </source>
</evidence>
<keyword evidence="2" id="KW-1133">Transmembrane helix</keyword>
<dbReference type="InterPro" id="IPR043159">
    <property type="entry name" value="Lectin_gal-bd_sf"/>
</dbReference>
<feature type="chain" id="PRO_5010331727" evidence="3">
    <location>
        <begin position="18"/>
        <end position="525"/>
    </location>
</feature>
<feature type="region of interest" description="Disordered" evidence="1">
    <location>
        <begin position="455"/>
        <end position="525"/>
    </location>
</feature>
<dbReference type="Gene3D" id="2.60.120.740">
    <property type="match status" value="1"/>
</dbReference>
<feature type="compositionally biased region" description="Basic and acidic residues" evidence="1">
    <location>
        <begin position="455"/>
        <end position="467"/>
    </location>
</feature>
<name>A0A1S3HBQ6_LINAN</name>
<reference evidence="5" key="1">
    <citation type="submission" date="2025-08" db="UniProtKB">
        <authorList>
            <consortium name="RefSeq"/>
        </authorList>
    </citation>
    <scope>IDENTIFICATION</scope>
    <source>
        <tissue evidence="5">Gonads</tissue>
    </source>
</reference>
<dbReference type="Proteomes" id="UP000085678">
    <property type="component" value="Unplaced"/>
</dbReference>
<gene>
    <name evidence="5" type="primary">LOC106153257</name>
</gene>
<dbReference type="InParanoid" id="A0A1S3HBQ6"/>
<evidence type="ECO:0000256" key="2">
    <source>
        <dbReference type="SAM" id="Phobius"/>
    </source>
</evidence>
<dbReference type="AlphaFoldDB" id="A0A1S3HBQ6"/>
<keyword evidence="2" id="KW-0812">Transmembrane</keyword>
<organism evidence="4 5">
    <name type="scientific">Lingula anatina</name>
    <name type="common">Brachiopod</name>
    <name type="synonym">Lingula unguis</name>
    <dbReference type="NCBI Taxonomy" id="7574"/>
    <lineage>
        <taxon>Eukaryota</taxon>
        <taxon>Metazoa</taxon>
        <taxon>Spiralia</taxon>
        <taxon>Lophotrochozoa</taxon>
        <taxon>Brachiopoda</taxon>
        <taxon>Linguliformea</taxon>
        <taxon>Lingulata</taxon>
        <taxon>Lingulida</taxon>
        <taxon>Linguloidea</taxon>
        <taxon>Lingulidae</taxon>
        <taxon>Lingula</taxon>
    </lineage>
</organism>
<feature type="signal peptide" evidence="3">
    <location>
        <begin position="1"/>
        <end position="17"/>
    </location>
</feature>
<evidence type="ECO:0000256" key="1">
    <source>
        <dbReference type="SAM" id="MobiDB-lite"/>
    </source>
</evidence>
<feature type="transmembrane region" description="Helical" evidence="2">
    <location>
        <begin position="356"/>
        <end position="382"/>
    </location>
</feature>
<dbReference type="CDD" id="cd22823">
    <property type="entry name" value="Gal_Rha_Lectin"/>
    <property type="match status" value="1"/>
</dbReference>
<sequence length="525" mass="57907">MFYKFLILFYVLSCVYAEDDFPDTAQLSYNQTGNNVTGTVTNLPQAKDWEITIDCQNVICKTFQINNALSTNLSLHFDGKDTVVINGTESTDFGFHVTSNGSNNPILRITNQRQEDDYLSFGCLNDELKLKCPAEQVIQIEKALYGRRTKDKHKYNCAPKDQCYENKPDAIKAACIYRNSCNQIKVTEINITCNDTSKANTNLLIAYSCYNDTIFSTTTTKQSTGNSNQATDSNNTVTYSSNMATNTERSSQVPGTLVTVTDNSTTSIGMEISSQTKMATISTTEVTFTAGSGSTTVTELKVTTDEQSISSTGYSDVSSGQEVTTNMSPARSSVSISWLGTTLPTIHDDRTGTENFGMILGLSIGGGLLFLLLTSVVACFCWKNRLSQRKDTAGNRFEPLSSSLPGEIEVFPSRGEAVFINKYEEIEIVRKDQNKTPAVHLYSFMNPQFSFVPLKSDKVPNGEENAREGGSPLYSQPDKRNKVADESPEAKELQEEEGHHHLSTGDTQVQDEITMVDNDLYSKGE</sequence>
<proteinExistence type="predicted"/>
<feature type="compositionally biased region" description="Basic and acidic residues" evidence="1">
    <location>
        <begin position="477"/>
        <end position="500"/>
    </location>
</feature>
<dbReference type="RefSeq" id="XP_013382569.1">
    <property type="nucleotide sequence ID" value="XM_013527115.2"/>
</dbReference>
<keyword evidence="2" id="KW-0472">Membrane</keyword>
<evidence type="ECO:0000313" key="4">
    <source>
        <dbReference type="Proteomes" id="UP000085678"/>
    </source>
</evidence>
<dbReference type="KEGG" id="lak:106153257"/>
<evidence type="ECO:0000256" key="3">
    <source>
        <dbReference type="SAM" id="SignalP"/>
    </source>
</evidence>
<dbReference type="GeneID" id="106153257"/>
<keyword evidence="4" id="KW-1185">Reference proteome</keyword>
<protein>
    <submittedName>
        <fullName evidence="5">Uncharacterized protein LOC106153257</fullName>
    </submittedName>
</protein>
<keyword evidence="3" id="KW-0732">Signal</keyword>